<dbReference type="GeneID" id="67154508"/>
<dbReference type="AlphaFoldDB" id="A0A7U0KSR6"/>
<keyword evidence="6" id="KW-0472">Membrane</keyword>
<dbReference type="PANTHER" id="PTHR34549:SF2">
    <property type="entry name" value="PHOTOSYSTEM I SUBUNIT IV"/>
    <property type="match status" value="1"/>
</dbReference>
<name>A0A7U0KSR6_OLILU</name>
<reference evidence="7" key="1">
    <citation type="journal article" date="2021" name="J. Phycol.">
        <title>Olisthodiscus represents a new class of Ochrophyta.</title>
        <authorList>
            <person name="Barcyte D."/>
            <person name="Eikrem W."/>
            <person name="Engesmo A."/>
            <person name="Seoane S."/>
            <person name="Wohlmann J."/>
            <person name="Horak A."/>
            <person name="Yurchenko T."/>
            <person name="Elias M."/>
        </authorList>
    </citation>
    <scope>NUCLEOTIDE SEQUENCE</scope>
    <source>
        <strain evidence="7">K-0444</strain>
    </source>
</reference>
<organism evidence="7">
    <name type="scientific">Olisthodiscus luteus</name>
    <name type="common">Marine phytoflagellate</name>
    <dbReference type="NCBI Taxonomy" id="83000"/>
    <lineage>
        <taxon>Eukaryota</taxon>
        <taxon>Sar</taxon>
        <taxon>Stramenopiles</taxon>
        <taxon>Ochrophyta</taxon>
        <taxon>Olisthodiscophyceae</taxon>
        <taxon>Olisthodiscaceae</taxon>
        <taxon>Olisthodiscus</taxon>
    </lineage>
</organism>
<proteinExistence type="inferred from homology"/>
<comment type="similarity">
    <text evidence="3">Belongs to the PsaE family.</text>
</comment>
<dbReference type="NCBIfam" id="NF002745">
    <property type="entry name" value="PRK02749.1"/>
    <property type="match status" value="1"/>
</dbReference>
<comment type="subcellular location">
    <subcellularLocation>
        <location evidence="2">Membrane</location>
        <topology evidence="2">Peripheral membrane protein</topology>
    </subcellularLocation>
</comment>
<dbReference type="GO" id="GO:0015979">
    <property type="term" value="P:photosynthesis"/>
    <property type="evidence" value="ECO:0007669"/>
    <property type="project" value="UniProtKB-KW"/>
</dbReference>
<keyword evidence="7" id="KW-0934">Plastid</keyword>
<dbReference type="Gene3D" id="2.30.30.50">
    <property type="match status" value="1"/>
</dbReference>
<keyword evidence="5" id="KW-0603">Photosystem I</keyword>
<evidence type="ECO:0000256" key="2">
    <source>
        <dbReference type="ARBA" id="ARBA00004170"/>
    </source>
</evidence>
<dbReference type="InterPro" id="IPR003375">
    <property type="entry name" value="PSI_PsaE"/>
</dbReference>
<evidence type="ECO:0000256" key="6">
    <source>
        <dbReference type="ARBA" id="ARBA00023136"/>
    </source>
</evidence>
<dbReference type="EMBL" id="MT859097">
    <property type="protein sequence ID" value="QQW50554.1"/>
    <property type="molecule type" value="Genomic_DNA"/>
</dbReference>
<evidence type="ECO:0000313" key="7">
    <source>
        <dbReference type="EMBL" id="QQW50554.1"/>
    </source>
</evidence>
<geneLocation type="plastid" evidence="7"/>
<dbReference type="PANTHER" id="PTHR34549">
    <property type="entry name" value="PHOTOSYSTEM I REACTION CENTER SUBUNIT IV A, CHLOROPLASTIC-RELATED"/>
    <property type="match status" value="1"/>
</dbReference>
<dbReference type="Pfam" id="PF02427">
    <property type="entry name" value="PSI_PsaE"/>
    <property type="match status" value="1"/>
</dbReference>
<comment type="function">
    <text evidence="1">Stabilizes the interaction between PsaC and the PSI core, assists the docking of the ferredoxin to PSI and interacts with ferredoxin-NADP oxidoreductase.</text>
</comment>
<gene>
    <name evidence="7" type="primary">psaE</name>
</gene>
<sequence>MIKRNSLVLINRPESYWYKEVGKVASVDASKVNYPVTVRFEKVNYSGTNSNNFSLNELIEIEEDSI</sequence>
<keyword evidence="4" id="KW-0602">Photosynthesis</keyword>
<dbReference type="InterPro" id="IPR008990">
    <property type="entry name" value="Elect_transpt_acc-like_dom_sf"/>
</dbReference>
<evidence type="ECO:0000256" key="5">
    <source>
        <dbReference type="ARBA" id="ARBA00022836"/>
    </source>
</evidence>
<evidence type="ECO:0000256" key="4">
    <source>
        <dbReference type="ARBA" id="ARBA00022531"/>
    </source>
</evidence>
<evidence type="ECO:0000256" key="1">
    <source>
        <dbReference type="ARBA" id="ARBA00001993"/>
    </source>
</evidence>
<dbReference type="RefSeq" id="YP_010152893.1">
    <property type="nucleotide sequence ID" value="NC_057170.1"/>
</dbReference>
<protein>
    <submittedName>
        <fullName evidence="7">Photosystem I reaction center subunit IV</fullName>
    </submittedName>
</protein>
<accession>A0A7U0KSR6</accession>
<dbReference type="SUPFAM" id="SSF50090">
    <property type="entry name" value="Electron transport accessory proteins"/>
    <property type="match status" value="1"/>
</dbReference>
<dbReference type="GO" id="GO:0009538">
    <property type="term" value="C:photosystem I reaction center"/>
    <property type="evidence" value="ECO:0007669"/>
    <property type="project" value="InterPro"/>
</dbReference>
<evidence type="ECO:0000256" key="3">
    <source>
        <dbReference type="ARBA" id="ARBA00007501"/>
    </source>
</evidence>